<sequence length="268" mass="28886">MDYLLAIDAGNTRVKWGLFDANSTLLVNGACLNAEIVHTKLPAAARIIISNVAGEYIKKQLEEILPKHIPTHWITAKASECAVNSRYDQPEKLGTDRWAALVAAWHIKQAPCVVVNAGTAVTIDALANNHNQGEFIGGMILPGIHLMQKSLGVAAAQLPNIHKEKSIPSVIHQYQDIFAKNTADAMRAGAINAACGAIKQMHTALAALNSDDKQAPYIFISGGNAQLIKDNLLSDVTNLALIVDNLVLRGLYLIDNCAPENLTKSEKQ</sequence>
<dbReference type="GO" id="GO:0005737">
    <property type="term" value="C:cytoplasm"/>
    <property type="evidence" value="ECO:0007669"/>
    <property type="project" value="UniProtKB-SubCell"/>
</dbReference>
<dbReference type="eggNOG" id="COG1521">
    <property type="taxonomic scope" value="Bacteria"/>
</dbReference>
<protein>
    <recommendedName>
        <fullName evidence="15 16">Type III pantothenate kinase</fullName>
        <ecNumber evidence="6 16">2.7.1.33</ecNumber>
    </recommendedName>
    <alternativeName>
        <fullName evidence="16">PanK-III</fullName>
    </alternativeName>
    <alternativeName>
        <fullName evidence="16">Pantothenic acid kinase</fullName>
    </alternativeName>
</protein>
<dbReference type="UniPathway" id="UPA00241">
    <property type="reaction ID" value="UER00352"/>
</dbReference>
<evidence type="ECO:0000256" key="7">
    <source>
        <dbReference type="ARBA" id="ARBA00022490"/>
    </source>
</evidence>
<comment type="cofactor">
    <cofactor evidence="16">
        <name>NH4(+)</name>
        <dbReference type="ChEBI" id="CHEBI:28938"/>
    </cofactor>
    <cofactor evidence="16">
        <name>K(+)</name>
        <dbReference type="ChEBI" id="CHEBI:29103"/>
    </cofactor>
    <text evidence="16">A monovalent cation. Ammonium or potassium.</text>
</comment>
<evidence type="ECO:0000256" key="11">
    <source>
        <dbReference type="ARBA" id="ARBA00022840"/>
    </source>
</evidence>
<evidence type="ECO:0000313" key="17">
    <source>
        <dbReference type="EMBL" id="ADI30253.1"/>
    </source>
</evidence>
<feature type="binding site" evidence="16">
    <location>
        <position position="182"/>
    </location>
    <ligand>
        <name>substrate</name>
    </ligand>
</feature>
<dbReference type="Proteomes" id="UP000000383">
    <property type="component" value="Chromosome"/>
</dbReference>
<dbReference type="GO" id="GO:0004594">
    <property type="term" value="F:pantothenate kinase activity"/>
    <property type="evidence" value="ECO:0007669"/>
    <property type="project" value="UniProtKB-UniRule"/>
</dbReference>
<comment type="caution">
    <text evidence="16">Lacks conserved residue(s) required for the propagation of feature annotation.</text>
</comment>
<evidence type="ECO:0000256" key="2">
    <source>
        <dbReference type="ARBA" id="ARBA00001958"/>
    </source>
</evidence>
<comment type="subcellular location">
    <subcellularLocation>
        <location evidence="3 16">Cytoplasm</location>
    </subcellularLocation>
</comment>
<evidence type="ECO:0000256" key="16">
    <source>
        <dbReference type="HAMAP-Rule" id="MF_01274"/>
    </source>
</evidence>
<evidence type="ECO:0000256" key="10">
    <source>
        <dbReference type="ARBA" id="ARBA00022777"/>
    </source>
</evidence>
<reference evidence="18" key="1">
    <citation type="submission" date="2010-05" db="EMBL/GenBank/DDBJ databases">
        <title>Complete sequence of Methylotenera sp. 301.</title>
        <authorList>
            <person name="Lucas S."/>
            <person name="Copeland A."/>
            <person name="Lapidus A."/>
            <person name="Cheng J.-F."/>
            <person name="Bruce D."/>
            <person name="Goodwin L."/>
            <person name="Pitluck S."/>
            <person name="Clum A."/>
            <person name="Land M."/>
            <person name="Hauser L."/>
            <person name="Kyrpides N."/>
            <person name="Ivanova N."/>
            <person name="Chistoservova L."/>
            <person name="Kalyuzhnaya M."/>
            <person name="Woyke T."/>
        </authorList>
    </citation>
    <scope>NUCLEOTIDE SEQUENCE [LARGE SCALE GENOMIC DNA]</scope>
    <source>
        <strain evidence="18">301</strain>
    </source>
</reference>
<keyword evidence="13 16" id="KW-0173">Coenzyme A biosynthesis</keyword>
<keyword evidence="9 16" id="KW-0547">Nucleotide-binding</keyword>
<feature type="binding site" evidence="16">
    <location>
        <position position="87"/>
    </location>
    <ligand>
        <name>substrate</name>
    </ligand>
</feature>
<evidence type="ECO:0000256" key="14">
    <source>
        <dbReference type="ARBA" id="ARBA00038036"/>
    </source>
</evidence>
<dbReference type="RefSeq" id="WP_013148565.1">
    <property type="nucleotide sequence ID" value="NC_014207.1"/>
</dbReference>
<reference evidence="17 18" key="2">
    <citation type="journal article" date="2011" name="J. Bacteriol.">
        <title>Genomes of three methylotrophs from a single niche uncover genetic and metabolic divergence of Methylophilaceae.</title>
        <authorList>
            <person name="Lapidus A."/>
            <person name="Clum A."/>
            <person name="Labutti K."/>
            <person name="Kaluzhnaya M.G."/>
            <person name="Lim S."/>
            <person name="Beck D.A."/>
            <person name="Glavina Del Rio T."/>
            <person name="Nolan M."/>
            <person name="Mavromatis K."/>
            <person name="Huntemann M."/>
            <person name="Lucas S."/>
            <person name="Lidstrom M.E."/>
            <person name="Ivanova N."/>
            <person name="Chistoserdova L."/>
        </authorList>
    </citation>
    <scope>NUCLEOTIDE SEQUENCE [LARGE SCALE GENOMIC DNA]</scope>
    <source>
        <strain evidence="17 18">301</strain>
    </source>
</reference>
<dbReference type="AlphaFoldDB" id="D7DJL8"/>
<keyword evidence="8 16" id="KW-0808">Transferase</keyword>
<dbReference type="OrthoDB" id="9781305at2"/>
<evidence type="ECO:0000256" key="6">
    <source>
        <dbReference type="ARBA" id="ARBA00012102"/>
    </source>
</evidence>
<evidence type="ECO:0000256" key="4">
    <source>
        <dbReference type="ARBA" id="ARBA00005225"/>
    </source>
</evidence>
<keyword evidence="10 16" id="KW-0418">Kinase</keyword>
<comment type="pathway">
    <text evidence="4 16">Cofactor biosynthesis; coenzyme A biosynthesis; CoA from (R)-pantothenate: step 1/5.</text>
</comment>
<dbReference type="HAMAP" id="MF_01274">
    <property type="entry name" value="Pantothen_kinase_3"/>
    <property type="match status" value="1"/>
</dbReference>
<keyword evidence="11 16" id="KW-0067">ATP-binding</keyword>
<name>D7DJL8_METV0</name>
<accession>D7DJL8</accession>
<dbReference type="SUPFAM" id="SSF53067">
    <property type="entry name" value="Actin-like ATPase domain"/>
    <property type="match status" value="2"/>
</dbReference>
<evidence type="ECO:0000256" key="1">
    <source>
        <dbReference type="ARBA" id="ARBA00001206"/>
    </source>
</evidence>
<comment type="cofactor">
    <cofactor evidence="2">
        <name>K(+)</name>
        <dbReference type="ChEBI" id="CHEBI:29103"/>
    </cofactor>
</comment>
<evidence type="ECO:0000313" key="18">
    <source>
        <dbReference type="Proteomes" id="UP000000383"/>
    </source>
</evidence>
<feature type="binding site" evidence="16">
    <location>
        <position position="119"/>
    </location>
    <ligand>
        <name>ATP</name>
        <dbReference type="ChEBI" id="CHEBI:30616"/>
    </ligand>
</feature>
<dbReference type="PANTHER" id="PTHR34265">
    <property type="entry name" value="TYPE III PANTOTHENATE KINASE"/>
    <property type="match status" value="1"/>
</dbReference>
<evidence type="ECO:0000256" key="8">
    <source>
        <dbReference type="ARBA" id="ARBA00022679"/>
    </source>
</evidence>
<dbReference type="InterPro" id="IPR043129">
    <property type="entry name" value="ATPase_NBD"/>
</dbReference>
<comment type="similarity">
    <text evidence="14 16">Belongs to the type III pantothenate kinase family.</text>
</comment>
<dbReference type="KEGG" id="meh:M301_1881"/>
<keyword evidence="7 16" id="KW-0963">Cytoplasm</keyword>
<dbReference type="EC" id="2.7.1.33" evidence="6 16"/>
<gene>
    <name evidence="16" type="primary">coaX</name>
    <name evidence="17" type="ordered locus">M301_1881</name>
</gene>
<evidence type="ECO:0000256" key="12">
    <source>
        <dbReference type="ARBA" id="ARBA00022958"/>
    </source>
</evidence>
<comment type="function">
    <text evidence="16">Catalyzes the phosphorylation of pantothenate (Pan), the first step in CoA biosynthesis.</text>
</comment>
<dbReference type="STRING" id="666681.M301_1881"/>
<dbReference type="InterPro" id="IPR004619">
    <property type="entry name" value="Type_III_PanK"/>
</dbReference>
<evidence type="ECO:0000256" key="5">
    <source>
        <dbReference type="ARBA" id="ARBA00011738"/>
    </source>
</evidence>
<evidence type="ECO:0000256" key="13">
    <source>
        <dbReference type="ARBA" id="ARBA00022993"/>
    </source>
</evidence>
<comment type="subunit">
    <text evidence="5 16">Homodimer.</text>
</comment>
<feature type="active site" description="Proton acceptor" evidence="16">
    <location>
        <position position="96"/>
    </location>
</feature>
<keyword evidence="12 16" id="KW-0630">Potassium</keyword>
<dbReference type="Gene3D" id="3.30.420.40">
    <property type="match status" value="2"/>
</dbReference>
<comment type="catalytic activity">
    <reaction evidence="1 16">
        <text>(R)-pantothenate + ATP = (R)-4'-phosphopantothenate + ADP + H(+)</text>
        <dbReference type="Rhea" id="RHEA:16373"/>
        <dbReference type="ChEBI" id="CHEBI:10986"/>
        <dbReference type="ChEBI" id="CHEBI:15378"/>
        <dbReference type="ChEBI" id="CHEBI:29032"/>
        <dbReference type="ChEBI" id="CHEBI:30616"/>
        <dbReference type="ChEBI" id="CHEBI:456216"/>
        <dbReference type="EC" id="2.7.1.33"/>
    </reaction>
</comment>
<proteinExistence type="inferred from homology"/>
<feature type="binding site" evidence="16">
    <location>
        <begin position="94"/>
        <end position="97"/>
    </location>
    <ligand>
        <name>substrate</name>
    </ligand>
</feature>
<dbReference type="NCBIfam" id="TIGR00671">
    <property type="entry name" value="baf"/>
    <property type="match status" value="1"/>
</dbReference>
<dbReference type="CDD" id="cd24015">
    <property type="entry name" value="ASKHA_NBD_PanK-III"/>
    <property type="match status" value="1"/>
</dbReference>
<keyword evidence="18" id="KW-1185">Reference proteome</keyword>
<dbReference type="Pfam" id="PF03309">
    <property type="entry name" value="Pan_kinase"/>
    <property type="match status" value="1"/>
</dbReference>
<dbReference type="GO" id="GO:0005524">
    <property type="term" value="F:ATP binding"/>
    <property type="evidence" value="ECO:0007669"/>
    <property type="project" value="UniProtKB-UniRule"/>
</dbReference>
<evidence type="ECO:0000256" key="9">
    <source>
        <dbReference type="ARBA" id="ARBA00022741"/>
    </source>
</evidence>
<dbReference type="PANTHER" id="PTHR34265:SF1">
    <property type="entry name" value="TYPE III PANTOTHENATE KINASE"/>
    <property type="match status" value="1"/>
</dbReference>
<dbReference type="GO" id="GO:0015937">
    <property type="term" value="P:coenzyme A biosynthetic process"/>
    <property type="evidence" value="ECO:0007669"/>
    <property type="project" value="UniProtKB-UniRule"/>
</dbReference>
<evidence type="ECO:0000256" key="3">
    <source>
        <dbReference type="ARBA" id="ARBA00004496"/>
    </source>
</evidence>
<feature type="binding site" evidence="16">
    <location>
        <begin position="8"/>
        <end position="15"/>
    </location>
    <ligand>
        <name>ATP</name>
        <dbReference type="ChEBI" id="CHEBI:30616"/>
    </ligand>
</feature>
<organism evidence="17 18">
    <name type="scientific">Methylotenera versatilis (strain 301)</name>
    <dbReference type="NCBI Taxonomy" id="666681"/>
    <lineage>
        <taxon>Bacteria</taxon>
        <taxon>Pseudomonadati</taxon>
        <taxon>Pseudomonadota</taxon>
        <taxon>Betaproteobacteria</taxon>
        <taxon>Nitrosomonadales</taxon>
        <taxon>Methylophilaceae</taxon>
        <taxon>Methylotenera</taxon>
    </lineage>
</organism>
<evidence type="ECO:0000256" key="15">
    <source>
        <dbReference type="ARBA" id="ARBA00040883"/>
    </source>
</evidence>
<dbReference type="EMBL" id="CP002056">
    <property type="protein sequence ID" value="ADI30253.1"/>
    <property type="molecule type" value="Genomic_DNA"/>
</dbReference>
<dbReference type="HOGENOM" id="CLU_066627_0_1_4"/>